<gene>
    <name evidence="2" type="primary">gph_2</name>
    <name evidence="2" type="ORF">D8837_07840</name>
</gene>
<reference evidence="2 3" key="1">
    <citation type="submission" date="2018-11" db="EMBL/GenBank/DDBJ databases">
        <title>Species Designations Belie Phenotypic and Genotypic Heterogeneity in Oral Streptococci.</title>
        <authorList>
            <person name="Velsko I."/>
        </authorList>
    </citation>
    <scope>NUCLEOTIDE SEQUENCE [LARGE SCALE GENOMIC DNA]</scope>
    <source>
        <strain evidence="2 3">BCC07</strain>
    </source>
</reference>
<dbReference type="EC" id="3.1.3.18" evidence="2"/>
<evidence type="ECO:0000313" key="2">
    <source>
        <dbReference type="EMBL" id="RSJ05814.1"/>
    </source>
</evidence>
<dbReference type="NCBIfam" id="TIGR01662">
    <property type="entry name" value="HAD-SF-IIIA"/>
    <property type="match status" value="1"/>
</dbReference>
<sequence>MLELLIYIQRKALHNMFPFMPAARAKTVFDIPYQRLFQLGFKGLIFDIDQTLVMHGAPATEQVIELFQNLKAIGFQIFLLSNNDEERISEFNQHLSVPFIPLSDKPNPKNFKKALDIMQLKPFETVMIGDQLFTDVLGASRANISTILVDFLYDPKEGGIGKKRWVEKLILYTYPFLRQKNRSLDMIKKEKQHGFLE</sequence>
<dbReference type="InterPro" id="IPR010021">
    <property type="entry name" value="PGPP1/Gep4"/>
</dbReference>
<dbReference type="NCBIfam" id="TIGR01549">
    <property type="entry name" value="HAD-SF-IA-v1"/>
    <property type="match status" value="1"/>
</dbReference>
<protein>
    <submittedName>
        <fullName evidence="2">Phosphoglycolate phosphatase</fullName>
        <ecNumber evidence="2">3.1.3.18</ecNumber>
    </submittedName>
</protein>
<dbReference type="SUPFAM" id="SSF56784">
    <property type="entry name" value="HAD-like"/>
    <property type="match status" value="1"/>
</dbReference>
<dbReference type="AlphaFoldDB" id="A0A3R9J0U4"/>
<dbReference type="InterPro" id="IPR036412">
    <property type="entry name" value="HAD-like_sf"/>
</dbReference>
<dbReference type="Pfam" id="PF13242">
    <property type="entry name" value="Hydrolase_like"/>
    <property type="match status" value="1"/>
</dbReference>
<proteinExistence type="predicted"/>
<dbReference type="GO" id="GO:0008962">
    <property type="term" value="F:phosphatidylglycerophosphatase activity"/>
    <property type="evidence" value="ECO:0007669"/>
    <property type="project" value="InterPro"/>
</dbReference>
<dbReference type="EMBL" id="RJOG01000030">
    <property type="protein sequence ID" value="RSJ05814.1"/>
    <property type="molecule type" value="Genomic_DNA"/>
</dbReference>
<dbReference type="NCBIfam" id="TIGR01668">
    <property type="entry name" value="YqeG_hyp_ppase"/>
    <property type="match status" value="1"/>
</dbReference>
<dbReference type="Proteomes" id="UP000273244">
    <property type="component" value="Unassembled WGS sequence"/>
</dbReference>
<dbReference type="PANTHER" id="PTHR43316:SF3">
    <property type="entry name" value="HALOACID DEHALOGENASE, TYPE II (AFU_ORTHOLOGUE AFUA_2G07750)-RELATED"/>
    <property type="match status" value="1"/>
</dbReference>
<dbReference type="Gene3D" id="3.40.50.1000">
    <property type="entry name" value="HAD superfamily/HAD-like"/>
    <property type="match status" value="1"/>
</dbReference>
<name>A0A3R9J0U4_STRMT</name>
<dbReference type="InterPro" id="IPR023214">
    <property type="entry name" value="HAD_sf"/>
</dbReference>
<dbReference type="GO" id="GO:0008967">
    <property type="term" value="F:phosphoglycolate phosphatase activity"/>
    <property type="evidence" value="ECO:0007669"/>
    <property type="project" value="UniProtKB-EC"/>
</dbReference>
<dbReference type="RefSeq" id="WP_312023206.1">
    <property type="nucleotide sequence ID" value="NZ_RJOG01000030.1"/>
</dbReference>
<organism evidence="2 3">
    <name type="scientific">Streptococcus mitis</name>
    <dbReference type="NCBI Taxonomy" id="28037"/>
    <lineage>
        <taxon>Bacteria</taxon>
        <taxon>Bacillati</taxon>
        <taxon>Bacillota</taxon>
        <taxon>Bacilli</taxon>
        <taxon>Lactobacillales</taxon>
        <taxon>Streptococcaceae</taxon>
        <taxon>Streptococcus</taxon>
        <taxon>Streptococcus mitis group</taxon>
    </lineage>
</organism>
<dbReference type="InterPro" id="IPR051540">
    <property type="entry name" value="S-2-haloacid_dehalogenase"/>
</dbReference>
<evidence type="ECO:0000256" key="1">
    <source>
        <dbReference type="ARBA" id="ARBA00022801"/>
    </source>
</evidence>
<dbReference type="PANTHER" id="PTHR43316">
    <property type="entry name" value="HYDROLASE, HALOACID DELAHOGENASE-RELATED"/>
    <property type="match status" value="1"/>
</dbReference>
<accession>A0A3R9J0U4</accession>
<evidence type="ECO:0000313" key="3">
    <source>
        <dbReference type="Proteomes" id="UP000273244"/>
    </source>
</evidence>
<keyword evidence="1 2" id="KW-0378">Hydrolase</keyword>
<dbReference type="InterPro" id="IPR006439">
    <property type="entry name" value="HAD-SF_hydro_IA"/>
</dbReference>
<dbReference type="InterPro" id="IPR006549">
    <property type="entry name" value="HAD-SF_hydro_IIIA"/>
</dbReference>
<comment type="caution">
    <text evidence="2">The sequence shown here is derived from an EMBL/GenBank/DDBJ whole genome shotgun (WGS) entry which is preliminary data.</text>
</comment>